<evidence type="ECO:0000313" key="3">
    <source>
        <dbReference type="EMBL" id="CAK9063542.1"/>
    </source>
</evidence>
<keyword evidence="1" id="KW-0472">Membrane</keyword>
<keyword evidence="1" id="KW-0812">Transmembrane</keyword>
<dbReference type="EMBL" id="CAXAMM010028868">
    <property type="protein sequence ID" value="CAK9063542.1"/>
    <property type="molecule type" value="Genomic_DNA"/>
</dbReference>
<sequence length="119" mass="12581">MASMSALLRVLSCIVMAALAQNLKGSVELADAAAAVPETPTKDVIPAAQPEVSLDEDLPKRHPPTTNQAFVAIGLTFIIPALGLFVMKKSKDAGWEGAFSLICGLITLLWIYTAVLAFL</sequence>
<feature type="transmembrane region" description="Helical" evidence="1">
    <location>
        <begin position="69"/>
        <end position="87"/>
    </location>
</feature>
<feature type="signal peptide" evidence="2">
    <location>
        <begin position="1"/>
        <end position="20"/>
    </location>
</feature>
<evidence type="ECO:0000256" key="2">
    <source>
        <dbReference type="SAM" id="SignalP"/>
    </source>
</evidence>
<gene>
    <name evidence="3" type="ORF">SCF082_LOCUS32886</name>
</gene>
<proteinExistence type="predicted"/>
<protein>
    <submittedName>
        <fullName evidence="3">Acetylxylan esterase</fullName>
    </submittedName>
</protein>
<feature type="chain" id="PRO_5046610403" evidence="2">
    <location>
        <begin position="21"/>
        <end position="119"/>
    </location>
</feature>
<keyword evidence="1" id="KW-1133">Transmembrane helix</keyword>
<reference evidence="3 4" key="1">
    <citation type="submission" date="2024-02" db="EMBL/GenBank/DDBJ databases">
        <authorList>
            <person name="Chen Y."/>
            <person name="Shah S."/>
            <person name="Dougan E. K."/>
            <person name="Thang M."/>
            <person name="Chan C."/>
        </authorList>
    </citation>
    <scope>NUCLEOTIDE SEQUENCE [LARGE SCALE GENOMIC DNA]</scope>
</reference>
<organism evidence="3 4">
    <name type="scientific">Durusdinium trenchii</name>
    <dbReference type="NCBI Taxonomy" id="1381693"/>
    <lineage>
        <taxon>Eukaryota</taxon>
        <taxon>Sar</taxon>
        <taxon>Alveolata</taxon>
        <taxon>Dinophyceae</taxon>
        <taxon>Suessiales</taxon>
        <taxon>Symbiodiniaceae</taxon>
        <taxon>Durusdinium</taxon>
    </lineage>
</organism>
<evidence type="ECO:0000313" key="4">
    <source>
        <dbReference type="Proteomes" id="UP001642464"/>
    </source>
</evidence>
<name>A0ABP0NL06_9DINO</name>
<keyword evidence="4" id="KW-1185">Reference proteome</keyword>
<comment type="caution">
    <text evidence="3">The sequence shown here is derived from an EMBL/GenBank/DDBJ whole genome shotgun (WGS) entry which is preliminary data.</text>
</comment>
<keyword evidence="2" id="KW-0732">Signal</keyword>
<accession>A0ABP0NL06</accession>
<evidence type="ECO:0000256" key="1">
    <source>
        <dbReference type="SAM" id="Phobius"/>
    </source>
</evidence>
<dbReference type="Proteomes" id="UP001642464">
    <property type="component" value="Unassembled WGS sequence"/>
</dbReference>
<feature type="transmembrane region" description="Helical" evidence="1">
    <location>
        <begin position="99"/>
        <end position="118"/>
    </location>
</feature>